<dbReference type="VEuPathDB" id="FungiDB:ASPFODRAFT_204933"/>
<evidence type="ECO:0000256" key="1">
    <source>
        <dbReference type="PROSITE-ProRule" id="PRU10141"/>
    </source>
</evidence>
<reference evidence="4" key="2">
    <citation type="submission" date="2016-02" db="EMBL/GenBank/DDBJ databases">
        <title>Genome sequencing of Aspergillus luchuensis NBRC 4314.</title>
        <authorList>
            <person name="Yamada O."/>
        </authorList>
    </citation>
    <scope>NUCLEOTIDE SEQUENCE [LARGE SCALE GENOMIC DNA]</scope>
    <source>
        <strain evidence="4">RIB 2604</strain>
    </source>
</reference>
<evidence type="ECO:0000313" key="4">
    <source>
        <dbReference type="Proteomes" id="UP000075230"/>
    </source>
</evidence>
<keyword evidence="1" id="KW-0067">ATP-binding</keyword>
<dbReference type="GO" id="GO:0005524">
    <property type="term" value="F:ATP binding"/>
    <property type="evidence" value="ECO:0007669"/>
    <property type="project" value="UniProtKB-UniRule"/>
</dbReference>
<dbReference type="PROSITE" id="PS00107">
    <property type="entry name" value="PROTEIN_KINASE_ATP"/>
    <property type="match status" value="1"/>
</dbReference>
<gene>
    <name evidence="2" type="ORF">AKAW2_10167A</name>
    <name evidence="3" type="ORF">RIB2604_01701360</name>
</gene>
<evidence type="ECO:0000313" key="5">
    <source>
        <dbReference type="Proteomes" id="UP000661280"/>
    </source>
</evidence>
<feature type="binding site" evidence="1">
    <location>
        <position position="79"/>
    </location>
    <ligand>
        <name>ATP</name>
        <dbReference type="ChEBI" id="CHEBI:30616"/>
    </ligand>
</feature>
<dbReference type="AlphaFoldDB" id="A0A146FA55"/>
<protein>
    <recommendedName>
        <fullName evidence="6">Protein kinase domain-containing protein</fullName>
    </recommendedName>
</protein>
<reference evidence="3 4" key="1">
    <citation type="journal article" date="2016" name="DNA Res.">
        <title>Genome sequence of Aspergillus luchuensis NBRC 4314.</title>
        <authorList>
            <person name="Yamada O."/>
            <person name="Machida M."/>
            <person name="Hosoyama A."/>
            <person name="Goto M."/>
            <person name="Takahashi T."/>
            <person name="Futagami T."/>
            <person name="Yamagata Y."/>
            <person name="Takeuchi M."/>
            <person name="Kobayashi T."/>
            <person name="Koike H."/>
            <person name="Abe K."/>
            <person name="Asai K."/>
            <person name="Arita M."/>
            <person name="Fujita N."/>
            <person name="Fukuda K."/>
            <person name="Higa K."/>
            <person name="Horikawa H."/>
            <person name="Ishikawa T."/>
            <person name="Jinno K."/>
            <person name="Kato Y."/>
            <person name="Kirimura K."/>
            <person name="Mizutani O."/>
            <person name="Nakasone K."/>
            <person name="Sano M."/>
            <person name="Shiraishi Y."/>
            <person name="Tsukahara M."/>
            <person name="Gomi K."/>
        </authorList>
    </citation>
    <scope>NUCLEOTIDE SEQUENCE [LARGE SCALE GENOMIC DNA]</scope>
    <source>
        <strain evidence="3 4">RIB 2604</strain>
    </source>
</reference>
<dbReference type="Proteomes" id="UP000075230">
    <property type="component" value="Unassembled WGS sequence"/>
</dbReference>
<accession>A0A146FA55</accession>
<evidence type="ECO:0000313" key="3">
    <source>
        <dbReference type="EMBL" id="GAT23000.1"/>
    </source>
</evidence>
<organism evidence="3 4">
    <name type="scientific">Aspergillus kawachii</name>
    <name type="common">White koji mold</name>
    <name type="synonym">Aspergillus awamori var. kawachi</name>
    <dbReference type="NCBI Taxonomy" id="1069201"/>
    <lineage>
        <taxon>Eukaryota</taxon>
        <taxon>Fungi</taxon>
        <taxon>Dikarya</taxon>
        <taxon>Ascomycota</taxon>
        <taxon>Pezizomycotina</taxon>
        <taxon>Eurotiomycetes</taxon>
        <taxon>Eurotiomycetidae</taxon>
        <taxon>Eurotiales</taxon>
        <taxon>Aspergillaceae</taxon>
        <taxon>Aspergillus</taxon>
        <taxon>Aspergillus subgen. Circumdati</taxon>
    </lineage>
</organism>
<dbReference type="InterPro" id="IPR017441">
    <property type="entry name" value="Protein_kinase_ATP_BS"/>
</dbReference>
<keyword evidence="1" id="KW-0547">Nucleotide-binding</keyword>
<reference evidence="2" key="4">
    <citation type="submission" date="2021-02" db="EMBL/GenBank/DDBJ databases">
        <title>Aspergillus luchuensis mut. kawachii IFO 4304 genome sequence.</title>
        <authorList>
            <person name="Mori K."/>
            <person name="Kadooka C."/>
            <person name="Goto M."/>
            <person name="Futagami T."/>
        </authorList>
    </citation>
    <scope>NUCLEOTIDE SEQUENCE</scope>
    <source>
        <strain evidence="2">IFO 4308</strain>
    </source>
</reference>
<dbReference type="InterPro" id="IPR011009">
    <property type="entry name" value="Kinase-like_dom_sf"/>
</dbReference>
<dbReference type="EMBL" id="BCWF01000017">
    <property type="protein sequence ID" value="GAT23000.1"/>
    <property type="molecule type" value="Genomic_DNA"/>
</dbReference>
<dbReference type="RefSeq" id="XP_041536887.1">
    <property type="nucleotide sequence ID" value="XM_041684179.1"/>
</dbReference>
<sequence>MDVATPTMGEKKEQHFVLWLDAANILRYQGILGNILSTSRSLDPIRVGDGHSAQVFNVRVLNPESNTETIQGTRDLVAKVYDPLYLDDHGGYFNPFLCVDKHYTHEAQTYRVLSDLQGDLIPRFYGSYSTDINCQDIGDDAETNEMCSRTVRLILIEHIPGKSMLQAGPSNFPQRDRQQIMKSVIEFESESYRRDILLTDLSPRNVMMVPPGSRRQCNLVFLDFAGALFGRKLDEPLLAGREFFLGQYISPILRWKKGMKLEFDDWIDWEWADWVDAEFAHTAHTITPAIRERYSKK</sequence>
<evidence type="ECO:0008006" key="6">
    <source>
        <dbReference type="Google" id="ProtNLM"/>
    </source>
</evidence>
<dbReference type="SUPFAM" id="SSF56112">
    <property type="entry name" value="Protein kinase-like (PK-like)"/>
    <property type="match status" value="1"/>
</dbReference>
<dbReference type="GeneID" id="64954446"/>
<keyword evidence="5" id="KW-1185">Reference proteome</keyword>
<name>A0A146FA55_ASPKA</name>
<dbReference type="OrthoDB" id="4267316at2759"/>
<reference evidence="2" key="3">
    <citation type="submission" date="2021-01" db="EMBL/GenBank/DDBJ databases">
        <authorList>
            <consortium name="Aspergillus luchuensis mut. kawachii IFO 4304 genome sequencing consortium"/>
            <person name="Kazuki M."/>
            <person name="Futagami T."/>
        </authorList>
    </citation>
    <scope>NUCLEOTIDE SEQUENCE</scope>
    <source>
        <strain evidence="2">IFO 4308</strain>
    </source>
</reference>
<dbReference type="KEGG" id="aluc:AKAW2_10167A"/>
<dbReference type="EMBL" id="AP024425">
    <property type="protein sequence ID" value="BCR93121.1"/>
    <property type="molecule type" value="Genomic_DNA"/>
</dbReference>
<dbReference type="Proteomes" id="UP000661280">
    <property type="component" value="Chromosome 1"/>
</dbReference>
<evidence type="ECO:0000313" key="2">
    <source>
        <dbReference type="EMBL" id="BCR93121.1"/>
    </source>
</evidence>
<proteinExistence type="predicted"/>